<evidence type="ECO:0000313" key="4">
    <source>
        <dbReference type="EMBL" id="UQZ86830.1"/>
    </source>
</evidence>
<dbReference type="InterPro" id="IPR050680">
    <property type="entry name" value="YpeA/RimI_acetyltransf"/>
</dbReference>
<dbReference type="Proteomes" id="UP001057134">
    <property type="component" value="Chromosome"/>
</dbReference>
<keyword evidence="2 4" id="KW-0012">Acyltransferase</keyword>
<evidence type="ECO:0000313" key="5">
    <source>
        <dbReference type="Proteomes" id="UP001057134"/>
    </source>
</evidence>
<dbReference type="RefSeq" id="WP_249862333.1">
    <property type="nucleotide sequence ID" value="NZ_CP027059.1"/>
</dbReference>
<dbReference type="PANTHER" id="PTHR43420:SF47">
    <property type="entry name" value="N-ACETYLTRANSFERASE DOMAIN-CONTAINING PROTEIN"/>
    <property type="match status" value="1"/>
</dbReference>
<reference evidence="4" key="2">
    <citation type="journal article" date="2021" name="J Anim Sci Technol">
        <title>Complete genome sequence of Paenibacillus konkukensis sp. nov. SK3146 as a potential probiotic strain.</title>
        <authorList>
            <person name="Jung H.I."/>
            <person name="Park S."/>
            <person name="Niu K.M."/>
            <person name="Lee S.W."/>
            <person name="Kothari D."/>
            <person name="Yi K.J."/>
            <person name="Kim S.K."/>
        </authorList>
    </citation>
    <scope>NUCLEOTIDE SEQUENCE</scope>
    <source>
        <strain evidence="4">SK3146</strain>
    </source>
</reference>
<keyword evidence="1 4" id="KW-0808">Transferase</keyword>
<name>A0ABY4RYA4_9BACL</name>
<reference evidence="4" key="1">
    <citation type="submission" date="2018-02" db="EMBL/GenBank/DDBJ databases">
        <authorList>
            <person name="Kim S.-K."/>
            <person name="Jung H.-I."/>
            <person name="Lee S.-W."/>
        </authorList>
    </citation>
    <scope>NUCLEOTIDE SEQUENCE</scope>
    <source>
        <strain evidence="4">SK3146</strain>
    </source>
</reference>
<protein>
    <submittedName>
        <fullName evidence="4">Phosphinothricin acetyltransferase YwnH</fullName>
        <ecNumber evidence="4">2.3.1.183</ecNumber>
    </submittedName>
</protein>
<sequence>MKITNIIPEQAAQFRELRLQALRSYPEAFSASYETFARQSLDAVKERIQTLDDNFVLGAFDGERLAGMAGFVREASPKLRHKGNIWGMYVDSAYRGQRVAFQLLEELIRRAGMLEGLRQILLGVTASNTAARKLYDRMGFTVYGVEPAALQYNDMYYDMELMVLHLPKKEERLS</sequence>
<accession>A0ABY4RYA4</accession>
<evidence type="ECO:0000259" key="3">
    <source>
        <dbReference type="PROSITE" id="PS51186"/>
    </source>
</evidence>
<dbReference type="EMBL" id="CP027059">
    <property type="protein sequence ID" value="UQZ86830.1"/>
    <property type="molecule type" value="Genomic_DNA"/>
</dbReference>
<organism evidence="4 5">
    <name type="scientific">Paenibacillus konkukensis</name>
    <dbReference type="NCBI Taxonomy" id="2020716"/>
    <lineage>
        <taxon>Bacteria</taxon>
        <taxon>Bacillati</taxon>
        <taxon>Bacillota</taxon>
        <taxon>Bacilli</taxon>
        <taxon>Bacillales</taxon>
        <taxon>Paenibacillaceae</taxon>
        <taxon>Paenibacillus</taxon>
    </lineage>
</organism>
<dbReference type="Gene3D" id="3.40.630.30">
    <property type="match status" value="1"/>
</dbReference>
<dbReference type="GO" id="GO:0102971">
    <property type="term" value="F:phosphinothricin N-acetyltransferase activity"/>
    <property type="evidence" value="ECO:0007669"/>
    <property type="project" value="UniProtKB-EC"/>
</dbReference>
<dbReference type="PROSITE" id="PS51186">
    <property type="entry name" value="GNAT"/>
    <property type="match status" value="1"/>
</dbReference>
<dbReference type="Pfam" id="PF00583">
    <property type="entry name" value="Acetyltransf_1"/>
    <property type="match status" value="1"/>
</dbReference>
<dbReference type="InterPro" id="IPR000182">
    <property type="entry name" value="GNAT_dom"/>
</dbReference>
<dbReference type="CDD" id="cd04301">
    <property type="entry name" value="NAT_SF"/>
    <property type="match status" value="1"/>
</dbReference>
<dbReference type="SUPFAM" id="SSF55729">
    <property type="entry name" value="Acyl-CoA N-acyltransferases (Nat)"/>
    <property type="match status" value="1"/>
</dbReference>
<gene>
    <name evidence="4" type="primary">ywnH</name>
    <name evidence="4" type="ORF">SK3146_06123</name>
</gene>
<proteinExistence type="predicted"/>
<keyword evidence="5" id="KW-1185">Reference proteome</keyword>
<dbReference type="PANTHER" id="PTHR43420">
    <property type="entry name" value="ACETYLTRANSFERASE"/>
    <property type="match status" value="1"/>
</dbReference>
<dbReference type="EC" id="2.3.1.183" evidence="4"/>
<evidence type="ECO:0000256" key="1">
    <source>
        <dbReference type="ARBA" id="ARBA00022679"/>
    </source>
</evidence>
<dbReference type="InterPro" id="IPR016181">
    <property type="entry name" value="Acyl_CoA_acyltransferase"/>
</dbReference>
<feature type="domain" description="N-acetyltransferase" evidence="3">
    <location>
        <begin position="1"/>
        <end position="167"/>
    </location>
</feature>
<evidence type="ECO:0000256" key="2">
    <source>
        <dbReference type="ARBA" id="ARBA00023315"/>
    </source>
</evidence>